<evidence type="ECO:0000259" key="3">
    <source>
        <dbReference type="Pfam" id="PF12697"/>
    </source>
</evidence>
<keyword evidence="4" id="KW-0031">Aminopeptidase</keyword>
<dbReference type="Gene3D" id="3.40.50.1820">
    <property type="entry name" value="alpha/beta hydrolase"/>
    <property type="match status" value="1"/>
</dbReference>
<evidence type="ECO:0000313" key="4">
    <source>
        <dbReference type="EMBL" id="CAD2215095.1"/>
    </source>
</evidence>
<name>A0A7G2C6I9_9TRYP</name>
<protein>
    <submittedName>
        <fullName evidence="4">Alpha/beta hydrolase family/Serine aminopeptidase, S33, putative</fullName>
    </submittedName>
</protein>
<dbReference type="InterPro" id="IPR029058">
    <property type="entry name" value="AB_hydrolase_fold"/>
</dbReference>
<feature type="domain" description="AB hydrolase-1" evidence="3">
    <location>
        <begin position="27"/>
        <end position="327"/>
    </location>
</feature>
<accession>A0A7G2C6I9</accession>
<sequence>MQLKHHVDSFFSPKLANRYNPHHPLCFVLLHGFLAHSGTFHSFNQVWKKSLTGDHNTNHNHPTNKEIHNVRILTVDARNHGLSPHTASHNQSLMTEDLTHFLSQQDLYPNPNHHTVVAVGHSMGSGTWTKFLLDEKEKVKPPIAAFLSMDMPPITGAELSPTLRGELGVFLDIMKHVKLERVTDYRSGQEAFELAIEQCLPSDQRQDKKALARVKGFLSTNLRFTTDSEKKRVARWKCHVPVLEKALKESQLFLDAAQYSKETCQGGIAVPVLSLLGGDSPIGGQPQYRGRWPHFVKNANDGNLVREVIIPNATHTIYFDQPEATVTAINTFLEDVGVF</sequence>
<keyword evidence="2 4" id="KW-0378">Hydrolase</keyword>
<dbReference type="Proteomes" id="UP000515908">
    <property type="component" value="Chromosome 04"/>
</dbReference>
<dbReference type="Pfam" id="PF12697">
    <property type="entry name" value="Abhydrolase_6"/>
    <property type="match status" value="1"/>
</dbReference>
<gene>
    <name evidence="4" type="ORF">ADEAN_000254800</name>
</gene>
<dbReference type="AlphaFoldDB" id="A0A7G2C6I9"/>
<comment type="similarity">
    <text evidence="1">Belongs to the AB hydrolase superfamily.</text>
</comment>
<evidence type="ECO:0000313" key="5">
    <source>
        <dbReference type="Proteomes" id="UP000515908"/>
    </source>
</evidence>
<evidence type="ECO:0000256" key="2">
    <source>
        <dbReference type="ARBA" id="ARBA00022801"/>
    </source>
</evidence>
<organism evidence="4 5">
    <name type="scientific">Angomonas deanei</name>
    <dbReference type="NCBI Taxonomy" id="59799"/>
    <lineage>
        <taxon>Eukaryota</taxon>
        <taxon>Discoba</taxon>
        <taxon>Euglenozoa</taxon>
        <taxon>Kinetoplastea</taxon>
        <taxon>Metakinetoplastina</taxon>
        <taxon>Trypanosomatida</taxon>
        <taxon>Trypanosomatidae</taxon>
        <taxon>Strigomonadinae</taxon>
        <taxon>Angomonas</taxon>
    </lineage>
</organism>
<dbReference type="EMBL" id="LR877148">
    <property type="protein sequence ID" value="CAD2215095.1"/>
    <property type="molecule type" value="Genomic_DNA"/>
</dbReference>
<dbReference type="InterPro" id="IPR000073">
    <property type="entry name" value="AB_hydrolase_1"/>
</dbReference>
<evidence type="ECO:0000256" key="1">
    <source>
        <dbReference type="ARBA" id="ARBA00008645"/>
    </source>
</evidence>
<dbReference type="PANTHER" id="PTHR46118">
    <property type="entry name" value="PROTEIN ABHD11"/>
    <property type="match status" value="1"/>
</dbReference>
<proteinExistence type="inferred from homology"/>
<reference evidence="4 5" key="1">
    <citation type="submission" date="2020-08" db="EMBL/GenBank/DDBJ databases">
        <authorList>
            <person name="Newling K."/>
            <person name="Davey J."/>
            <person name="Forrester S."/>
        </authorList>
    </citation>
    <scope>NUCLEOTIDE SEQUENCE [LARGE SCALE GENOMIC DNA]</scope>
    <source>
        <strain evidence="5">Crithidia deanei Carvalho (ATCC PRA-265)</strain>
    </source>
</reference>
<dbReference type="GO" id="GO:0004177">
    <property type="term" value="F:aminopeptidase activity"/>
    <property type="evidence" value="ECO:0007669"/>
    <property type="project" value="UniProtKB-KW"/>
</dbReference>
<keyword evidence="5" id="KW-1185">Reference proteome</keyword>
<dbReference type="VEuPathDB" id="TriTrypDB:ADEAN_000254800"/>
<dbReference type="PANTHER" id="PTHR46118:SF4">
    <property type="entry name" value="PROTEIN ABHD11"/>
    <property type="match status" value="1"/>
</dbReference>
<dbReference type="SUPFAM" id="SSF53474">
    <property type="entry name" value="alpha/beta-Hydrolases"/>
    <property type="match status" value="1"/>
</dbReference>
<keyword evidence="4" id="KW-0645">Protease</keyword>